<feature type="transmembrane region" description="Helical" evidence="1">
    <location>
        <begin position="36"/>
        <end position="54"/>
    </location>
</feature>
<sequence>MNNTKLLQNISIVSLIALIFLSVAWEGWLAPLKPGGSMLIFKVLPLLAPLFGILHGKRYTYQWSSLMILVYFTEGAVRAWSDHGISQILAMIEVAFTVTFFFATIYYARATGRAH</sequence>
<accession>A0A809RHJ8</accession>
<dbReference type="Pfam" id="PF09842">
    <property type="entry name" value="DUF2069"/>
    <property type="match status" value="1"/>
</dbReference>
<evidence type="ECO:0000256" key="1">
    <source>
        <dbReference type="SAM" id="Phobius"/>
    </source>
</evidence>
<dbReference type="Proteomes" id="UP000463939">
    <property type="component" value="Chromosome"/>
</dbReference>
<keyword evidence="1" id="KW-1133">Transmembrane helix</keyword>
<evidence type="ECO:0000313" key="2">
    <source>
        <dbReference type="EMBL" id="BBP01096.1"/>
    </source>
</evidence>
<gene>
    <name evidence="2" type="ORF">SFSGTM_18040</name>
</gene>
<reference evidence="3" key="1">
    <citation type="submission" date="2019-11" db="EMBL/GenBank/DDBJ databases">
        <title>Isolation and characterization of a novel species in the genus Sulfuriferula.</title>
        <authorList>
            <person name="Mochizuki J."/>
            <person name="Kojima H."/>
            <person name="Fukui M."/>
        </authorList>
    </citation>
    <scope>NUCLEOTIDE SEQUENCE [LARGE SCALE GENOMIC DNA]</scope>
    <source>
        <strain evidence="3">SGTM</strain>
    </source>
</reference>
<feature type="transmembrane region" description="Helical" evidence="1">
    <location>
        <begin position="87"/>
        <end position="108"/>
    </location>
</feature>
<feature type="transmembrane region" description="Helical" evidence="1">
    <location>
        <begin position="61"/>
        <end position="81"/>
    </location>
</feature>
<evidence type="ECO:0000313" key="3">
    <source>
        <dbReference type="Proteomes" id="UP000463939"/>
    </source>
</evidence>
<keyword evidence="1" id="KW-0472">Membrane</keyword>
<dbReference type="AlphaFoldDB" id="A0A809RHJ8"/>
<proteinExistence type="predicted"/>
<organism evidence="2 3">
    <name type="scientific">Sulfuriferula nivalis</name>
    <dbReference type="NCBI Taxonomy" id="2675298"/>
    <lineage>
        <taxon>Bacteria</taxon>
        <taxon>Pseudomonadati</taxon>
        <taxon>Pseudomonadota</taxon>
        <taxon>Betaproteobacteria</taxon>
        <taxon>Nitrosomonadales</taxon>
        <taxon>Sulfuricellaceae</taxon>
        <taxon>Sulfuriferula</taxon>
    </lineage>
</organism>
<protein>
    <submittedName>
        <fullName evidence="2">Membrane protein</fullName>
    </submittedName>
</protein>
<keyword evidence="3" id="KW-1185">Reference proteome</keyword>
<dbReference type="KEGG" id="sniv:SFSGTM_18040"/>
<feature type="transmembrane region" description="Helical" evidence="1">
    <location>
        <begin position="12"/>
        <end position="30"/>
    </location>
</feature>
<dbReference type="RefSeq" id="WP_162084914.1">
    <property type="nucleotide sequence ID" value="NZ_AP021881.1"/>
</dbReference>
<dbReference type="InterPro" id="IPR018643">
    <property type="entry name" value="DUF2069_membrane"/>
</dbReference>
<keyword evidence="1" id="KW-0812">Transmembrane</keyword>
<name>A0A809RHJ8_9PROT</name>
<dbReference type="EMBL" id="AP021881">
    <property type="protein sequence ID" value="BBP01096.1"/>
    <property type="molecule type" value="Genomic_DNA"/>
</dbReference>